<feature type="region of interest" description="Disordered" evidence="1">
    <location>
        <begin position="1"/>
        <end position="60"/>
    </location>
</feature>
<evidence type="ECO:0000256" key="1">
    <source>
        <dbReference type="SAM" id="MobiDB-lite"/>
    </source>
</evidence>
<proteinExistence type="predicted"/>
<keyword evidence="3" id="KW-1185">Reference proteome</keyword>
<protein>
    <submittedName>
        <fullName evidence="2">Uncharacterized protein</fullName>
    </submittedName>
</protein>
<dbReference type="Proteomes" id="UP000650467">
    <property type="component" value="Unassembled WGS sequence"/>
</dbReference>
<gene>
    <name evidence="2" type="ORF">HXX76_015108</name>
</gene>
<evidence type="ECO:0000313" key="3">
    <source>
        <dbReference type="Proteomes" id="UP000650467"/>
    </source>
</evidence>
<feature type="compositionally biased region" description="Low complexity" evidence="1">
    <location>
        <begin position="1"/>
        <end position="20"/>
    </location>
</feature>
<dbReference type="EMBL" id="JAEHOC010000075">
    <property type="protein sequence ID" value="KAG2423718.1"/>
    <property type="molecule type" value="Genomic_DNA"/>
</dbReference>
<comment type="caution">
    <text evidence="2">The sequence shown here is derived from an EMBL/GenBank/DDBJ whole genome shotgun (WGS) entry which is preliminary data.</text>
</comment>
<organism evidence="2 3">
    <name type="scientific">Chlamydomonas incerta</name>
    <dbReference type="NCBI Taxonomy" id="51695"/>
    <lineage>
        <taxon>Eukaryota</taxon>
        <taxon>Viridiplantae</taxon>
        <taxon>Chlorophyta</taxon>
        <taxon>core chlorophytes</taxon>
        <taxon>Chlorophyceae</taxon>
        <taxon>CS clade</taxon>
        <taxon>Chlamydomonadales</taxon>
        <taxon>Chlamydomonadaceae</taxon>
        <taxon>Chlamydomonas</taxon>
    </lineage>
</organism>
<dbReference type="AlphaFoldDB" id="A0A835VS10"/>
<evidence type="ECO:0000313" key="2">
    <source>
        <dbReference type="EMBL" id="KAG2423718.1"/>
    </source>
</evidence>
<sequence>MPLLAAAAPAPAARATAAADVDTDVDQRGRRSRRPQAADDSTPGGVRGRQSPDSSEDGDAEVQAVLSKLVGGLTRSGRKATARRIVEDALCAVRRHLKKGGVEDLK</sequence>
<reference evidence="2" key="1">
    <citation type="journal article" date="2020" name="bioRxiv">
        <title>Comparative genomics of Chlamydomonas.</title>
        <authorList>
            <person name="Craig R.J."/>
            <person name="Hasan A.R."/>
            <person name="Ness R.W."/>
            <person name="Keightley P.D."/>
        </authorList>
    </citation>
    <scope>NUCLEOTIDE SEQUENCE</scope>
    <source>
        <strain evidence="2">SAG 7.73</strain>
    </source>
</reference>
<name>A0A835VS10_CHLIN</name>
<dbReference type="OrthoDB" id="549098at2759"/>
<accession>A0A835VS10</accession>